<name>A0A1R3K9L6_9ROSI</name>
<dbReference type="AlphaFoldDB" id="A0A1R3K9L6"/>
<dbReference type="Proteomes" id="UP000187203">
    <property type="component" value="Unassembled WGS sequence"/>
</dbReference>
<accession>A0A1R3K9L6</accession>
<keyword evidence="2" id="KW-1185">Reference proteome</keyword>
<sequence length="57" mass="6243">MASKIVMEGFVSNNGGRFGATNELGSWNLIIEMDAAVIVQLLLHVCHPNLSFKWLGI</sequence>
<proteinExistence type="predicted"/>
<gene>
    <name evidence="1" type="ORF">COLO4_10200</name>
</gene>
<evidence type="ECO:0000313" key="2">
    <source>
        <dbReference type="Proteomes" id="UP000187203"/>
    </source>
</evidence>
<organism evidence="1 2">
    <name type="scientific">Corchorus olitorius</name>
    <dbReference type="NCBI Taxonomy" id="93759"/>
    <lineage>
        <taxon>Eukaryota</taxon>
        <taxon>Viridiplantae</taxon>
        <taxon>Streptophyta</taxon>
        <taxon>Embryophyta</taxon>
        <taxon>Tracheophyta</taxon>
        <taxon>Spermatophyta</taxon>
        <taxon>Magnoliopsida</taxon>
        <taxon>eudicotyledons</taxon>
        <taxon>Gunneridae</taxon>
        <taxon>Pentapetalae</taxon>
        <taxon>rosids</taxon>
        <taxon>malvids</taxon>
        <taxon>Malvales</taxon>
        <taxon>Malvaceae</taxon>
        <taxon>Grewioideae</taxon>
        <taxon>Apeibeae</taxon>
        <taxon>Corchorus</taxon>
    </lineage>
</organism>
<dbReference type="EMBL" id="AWUE01014418">
    <property type="protein sequence ID" value="OMP03795.1"/>
    <property type="molecule type" value="Genomic_DNA"/>
</dbReference>
<evidence type="ECO:0000313" key="1">
    <source>
        <dbReference type="EMBL" id="OMP03795.1"/>
    </source>
</evidence>
<protein>
    <submittedName>
        <fullName evidence="1">Uncharacterized protein</fullName>
    </submittedName>
</protein>
<reference evidence="2" key="1">
    <citation type="submission" date="2013-09" db="EMBL/GenBank/DDBJ databases">
        <title>Corchorus olitorius genome sequencing.</title>
        <authorList>
            <person name="Alam M."/>
            <person name="Haque M.S."/>
            <person name="Islam M.S."/>
            <person name="Emdad E.M."/>
            <person name="Islam M.M."/>
            <person name="Ahmed B."/>
            <person name="Halim A."/>
            <person name="Hossen Q.M.M."/>
            <person name="Hossain M.Z."/>
            <person name="Ahmed R."/>
            <person name="Khan M.M."/>
            <person name="Islam R."/>
            <person name="Rashid M.M."/>
            <person name="Khan S.A."/>
            <person name="Rahman M.S."/>
            <person name="Alam M."/>
            <person name="Yahiya A.S."/>
            <person name="Khan M.S."/>
            <person name="Azam M.S."/>
            <person name="Haque T."/>
            <person name="Lashkar M.Z.H."/>
            <person name="Akhand A.I."/>
            <person name="Morshed G."/>
            <person name="Roy S."/>
            <person name="Uddin K.S."/>
            <person name="Rabeya T."/>
            <person name="Hossain A.S."/>
            <person name="Chowdhury A."/>
            <person name="Snigdha A.R."/>
            <person name="Mortoza M.S."/>
            <person name="Matin S.A."/>
            <person name="Hoque S.M.E."/>
            <person name="Islam M.K."/>
            <person name="Roy D.K."/>
            <person name="Haider R."/>
            <person name="Moosa M.M."/>
            <person name="Elias S.M."/>
            <person name="Hasan A.M."/>
            <person name="Jahan S."/>
            <person name="Shafiuddin M."/>
            <person name="Mahmood N."/>
            <person name="Shommy N.S."/>
        </authorList>
    </citation>
    <scope>NUCLEOTIDE SEQUENCE [LARGE SCALE GENOMIC DNA]</scope>
    <source>
        <strain evidence="2">cv. O-4</strain>
    </source>
</reference>
<comment type="caution">
    <text evidence="1">The sequence shown here is derived from an EMBL/GenBank/DDBJ whole genome shotgun (WGS) entry which is preliminary data.</text>
</comment>